<name>A0ABQ0DY14_9EUKA</name>
<feature type="compositionally biased region" description="Low complexity" evidence="1">
    <location>
        <begin position="64"/>
        <end position="78"/>
    </location>
</feature>
<accession>A0ABQ0DY14</accession>
<keyword evidence="3" id="KW-1185">Reference proteome</keyword>
<comment type="caution">
    <text evidence="2">The sequence shown here is derived from an EMBL/GenBank/DDBJ whole genome shotgun (WGS) entry which is preliminary data.</text>
</comment>
<organism evidence="2 3">
    <name type="scientific">Entamoeba nuttalli</name>
    <dbReference type="NCBI Taxonomy" id="412467"/>
    <lineage>
        <taxon>Eukaryota</taxon>
        <taxon>Amoebozoa</taxon>
        <taxon>Evosea</taxon>
        <taxon>Archamoebae</taxon>
        <taxon>Mastigamoebida</taxon>
        <taxon>Entamoebidae</taxon>
        <taxon>Entamoeba</taxon>
    </lineage>
</organism>
<evidence type="ECO:0000313" key="3">
    <source>
        <dbReference type="Proteomes" id="UP001628156"/>
    </source>
</evidence>
<gene>
    <name evidence="2" type="ORF">ENUP19_0347G0056</name>
</gene>
<sequence length="697" mass="75195">MICFLLFITFTFAQSTFLCMDKVMVNGKCQNVLEIPSIDKDEHTAKCVKNGNKYLKVYTKTKTDSASSSSGDNATPSGKDNATPSGKDNATPSGKDNATPSGKDNATPSGKDNATPSGKDNATPSGKDNATPSGKDNATPSGKDNATPSGKDNATPSGKDNATPSGKDNATPSGKDNATPSGKDNATPSGKDNATPSGKDNATPSGKDNATPSGKDNATPSGKDNATPSGKGNSALFFKRNINRAETYTYHIKSYNKPDCSDNGDESTVVPTTKPESYVFTIKYTDEGNTEQVIYTQYVVGNICTDNKVFFMTQFGVAQHKCTSDTSYSDLEAIITDKFNEMSCIIQNKVDITDKTYTTSTTASFKKVQPVETEYKIIDGATIVEMTSPDTGNIYICTKAKVDSSPITCTKDEKSPSVIPLNINGNIATGVLCNSNKECKKENGEAYFFNTCESNMKYLIAGSLFQQFEYNENTCANFKQLKSSSTSDKHFTIGSETYLLTFTPIESTETIYTKTSDIEYKTYVVGSCLKTGETSSKKVFKTSENKYVIENFNDVECKSVNSVVDTLTSVLTTVPVQSTTVTLIESDTQCTIKKVSDAIISTNIKLDTCADTFKYVIEKGVVTKYTFKSNSDCINSKDGVVDQTTKHTCNKCDNNIETICPMITDNNSSSDEKPNNNLDDSAPIMFIGIALIITIFF</sequence>
<feature type="region of interest" description="Disordered" evidence="1">
    <location>
        <begin position="61"/>
        <end position="235"/>
    </location>
</feature>
<evidence type="ECO:0000256" key="1">
    <source>
        <dbReference type="SAM" id="MobiDB-lite"/>
    </source>
</evidence>
<protein>
    <submittedName>
        <fullName evidence="2">Uncharacterized protein</fullName>
    </submittedName>
</protein>
<dbReference type="EMBL" id="BAAFRS010000347">
    <property type="protein sequence ID" value="GAB1227673.1"/>
    <property type="molecule type" value="Genomic_DNA"/>
</dbReference>
<reference evidence="2 3" key="1">
    <citation type="journal article" date="2019" name="PLoS Negl. Trop. Dis.">
        <title>Whole genome sequencing of Entamoeba nuttalli reveals mammalian host-related molecular signatures and a novel octapeptide-repeat surface protein.</title>
        <authorList>
            <person name="Tanaka M."/>
            <person name="Makiuchi T."/>
            <person name="Komiyama T."/>
            <person name="Shiina T."/>
            <person name="Osaki K."/>
            <person name="Tachibana H."/>
        </authorList>
    </citation>
    <scope>NUCLEOTIDE SEQUENCE [LARGE SCALE GENOMIC DNA]</scope>
    <source>
        <strain evidence="2 3">P19-061405</strain>
    </source>
</reference>
<dbReference type="Proteomes" id="UP001628156">
    <property type="component" value="Unassembled WGS sequence"/>
</dbReference>
<feature type="compositionally biased region" description="Polar residues" evidence="1">
    <location>
        <begin position="80"/>
        <end position="232"/>
    </location>
</feature>
<evidence type="ECO:0000313" key="2">
    <source>
        <dbReference type="EMBL" id="GAB1227673.1"/>
    </source>
</evidence>
<proteinExistence type="predicted"/>